<evidence type="ECO:0000256" key="8">
    <source>
        <dbReference type="ARBA" id="ARBA00022801"/>
    </source>
</evidence>
<evidence type="ECO:0000256" key="5">
    <source>
        <dbReference type="ARBA" id="ARBA00011901"/>
    </source>
</evidence>
<dbReference type="PANTHER" id="PTHR30417">
    <property type="entry name" value="N-ACETYLMURAMOYL-L-ALANINE AMIDASE AMID"/>
    <property type="match status" value="1"/>
</dbReference>
<dbReference type="SUPFAM" id="SSF55846">
    <property type="entry name" value="N-acetylmuramoyl-L-alanine amidase-like"/>
    <property type="match status" value="1"/>
</dbReference>
<evidence type="ECO:0000256" key="6">
    <source>
        <dbReference type="ARBA" id="ARBA00022490"/>
    </source>
</evidence>
<evidence type="ECO:0000256" key="11">
    <source>
        <dbReference type="ARBA" id="ARBA00039257"/>
    </source>
</evidence>
<evidence type="ECO:0000313" key="16">
    <source>
        <dbReference type="Proteomes" id="UP000466130"/>
    </source>
</evidence>
<sequence>MNQENRPGEWAKARQLPSPNQDARPQNEVSLLLLHAISLPPGQFSGDAIEALFTNRLHPGEHPFFAEIAHLRVSAHLLIRRDGACVQFVDTDRRAWHAGRSLWWDPALSEWRSRLNDFSVGIELEGDDVTPFTRAQYAALVEAVGWLMARYPNVTPQRITSHAKVAPLRKTDPGPAFDWAYFRQQLTLATF</sequence>
<dbReference type="SMART" id="SM00644">
    <property type="entry name" value="Ami_2"/>
    <property type="match status" value="1"/>
</dbReference>
<dbReference type="EMBL" id="VWRT01000002">
    <property type="protein sequence ID" value="KAE8439322.1"/>
    <property type="molecule type" value="Genomic_DNA"/>
</dbReference>
<evidence type="ECO:0000256" key="7">
    <source>
        <dbReference type="ARBA" id="ARBA00022723"/>
    </source>
</evidence>
<dbReference type="Gene3D" id="3.40.80.10">
    <property type="entry name" value="Peptidoglycan recognition protein-like"/>
    <property type="match status" value="1"/>
</dbReference>
<comment type="caution">
    <text evidence="15">The sequence shown here is derived from an EMBL/GenBank/DDBJ whole genome shotgun (WGS) entry which is preliminary data.</text>
</comment>
<protein>
    <recommendedName>
        <fullName evidence="11">1,6-anhydro-N-acetylmuramyl-L-alanine amidase AmpD</fullName>
        <ecNumber evidence="5">3.5.1.28</ecNumber>
    </recommendedName>
    <alternativeName>
        <fullName evidence="12">N-acetylmuramoyl-L-alanine amidase</fullName>
    </alternativeName>
</protein>
<comment type="cofactor">
    <cofactor evidence="2">
        <name>Zn(2+)</name>
        <dbReference type="ChEBI" id="CHEBI:29105"/>
    </cofactor>
</comment>
<evidence type="ECO:0000256" key="10">
    <source>
        <dbReference type="ARBA" id="ARBA00023316"/>
    </source>
</evidence>
<organism evidence="15 16">
    <name type="scientific">Vreelandella piezotolerans</name>
    <dbReference type="NCBI Taxonomy" id="2609667"/>
    <lineage>
        <taxon>Bacteria</taxon>
        <taxon>Pseudomonadati</taxon>
        <taxon>Pseudomonadota</taxon>
        <taxon>Gammaproteobacteria</taxon>
        <taxon>Oceanospirillales</taxon>
        <taxon>Halomonadaceae</taxon>
        <taxon>Vreelandella</taxon>
    </lineage>
</organism>
<dbReference type="Pfam" id="PF01510">
    <property type="entry name" value="Amidase_2"/>
    <property type="match status" value="1"/>
</dbReference>
<comment type="similarity">
    <text evidence="4">Belongs to the N-acetylmuramoyl-L-alanine amidase 2 family.</text>
</comment>
<dbReference type="NCBIfam" id="NF008758">
    <property type="entry name" value="PRK11789.1"/>
    <property type="match status" value="1"/>
</dbReference>
<evidence type="ECO:0000313" key="15">
    <source>
        <dbReference type="EMBL" id="KAE8439322.1"/>
    </source>
</evidence>
<keyword evidence="16" id="KW-1185">Reference proteome</keyword>
<dbReference type="RefSeq" id="WP_139526366.1">
    <property type="nucleotide sequence ID" value="NZ_CP048602.1"/>
</dbReference>
<gene>
    <name evidence="15" type="primary">ampD</name>
    <name evidence="15" type="ORF">F1978_03595</name>
</gene>
<dbReference type="EC" id="3.5.1.28" evidence="5"/>
<keyword evidence="6" id="KW-0963">Cytoplasm</keyword>
<feature type="region of interest" description="Disordered" evidence="13">
    <location>
        <begin position="1"/>
        <end position="24"/>
    </location>
</feature>
<evidence type="ECO:0000256" key="13">
    <source>
        <dbReference type="SAM" id="MobiDB-lite"/>
    </source>
</evidence>
<keyword evidence="7" id="KW-0479">Metal-binding</keyword>
<comment type="subcellular location">
    <subcellularLocation>
        <location evidence="3">Cytoplasm</location>
    </subcellularLocation>
</comment>
<feature type="domain" description="N-acetylmuramoyl-L-alanine amidase" evidence="14">
    <location>
        <begin position="18"/>
        <end position="174"/>
    </location>
</feature>
<proteinExistence type="inferred from homology"/>
<evidence type="ECO:0000256" key="3">
    <source>
        <dbReference type="ARBA" id="ARBA00004496"/>
    </source>
</evidence>
<dbReference type="InterPro" id="IPR051206">
    <property type="entry name" value="NAMLAA_amidase_2"/>
</dbReference>
<evidence type="ECO:0000256" key="9">
    <source>
        <dbReference type="ARBA" id="ARBA00022833"/>
    </source>
</evidence>
<dbReference type="Proteomes" id="UP000466130">
    <property type="component" value="Unassembled WGS sequence"/>
</dbReference>
<keyword evidence="10" id="KW-0961">Cell wall biogenesis/degradation</keyword>
<dbReference type="CDD" id="cd06583">
    <property type="entry name" value="PGRP"/>
    <property type="match status" value="1"/>
</dbReference>
<dbReference type="PANTHER" id="PTHR30417:SF4">
    <property type="entry name" value="1,6-ANHYDRO-N-ACETYLMURAMYL-L-ALANINE AMIDASE AMPD"/>
    <property type="match status" value="1"/>
</dbReference>
<evidence type="ECO:0000256" key="2">
    <source>
        <dbReference type="ARBA" id="ARBA00001947"/>
    </source>
</evidence>
<keyword evidence="8 15" id="KW-0378">Hydrolase</keyword>
<accession>A0ABQ6XBE1</accession>
<dbReference type="GO" id="GO:0008745">
    <property type="term" value="F:N-acetylmuramoyl-L-alanine amidase activity"/>
    <property type="evidence" value="ECO:0007669"/>
    <property type="project" value="UniProtKB-EC"/>
</dbReference>
<reference evidence="15 16" key="1">
    <citation type="submission" date="2019-09" db="EMBL/GenBank/DDBJ databases">
        <title>The Halomonas whole genome shotgun (WGS).</title>
        <authorList>
            <person name="Xie Z."/>
        </authorList>
    </citation>
    <scope>NUCLEOTIDE SEQUENCE [LARGE SCALE GENOMIC DNA]</scope>
    <source>
        <strain evidence="15 16">NBT06E8</strain>
    </source>
</reference>
<feature type="compositionally biased region" description="Basic and acidic residues" evidence="13">
    <location>
        <begin position="1"/>
        <end position="12"/>
    </location>
</feature>
<comment type="catalytic activity">
    <reaction evidence="1">
        <text>Hydrolyzes the link between N-acetylmuramoyl residues and L-amino acid residues in certain cell-wall glycopeptides.</text>
        <dbReference type="EC" id="3.5.1.28"/>
    </reaction>
</comment>
<evidence type="ECO:0000256" key="12">
    <source>
        <dbReference type="ARBA" id="ARBA00042615"/>
    </source>
</evidence>
<keyword evidence="9" id="KW-0862">Zinc</keyword>
<evidence type="ECO:0000256" key="4">
    <source>
        <dbReference type="ARBA" id="ARBA00007553"/>
    </source>
</evidence>
<evidence type="ECO:0000256" key="1">
    <source>
        <dbReference type="ARBA" id="ARBA00001561"/>
    </source>
</evidence>
<evidence type="ECO:0000259" key="14">
    <source>
        <dbReference type="SMART" id="SM00644"/>
    </source>
</evidence>
<dbReference type="InterPro" id="IPR002502">
    <property type="entry name" value="Amidase_domain"/>
</dbReference>
<name>A0ABQ6XBE1_9GAMM</name>
<dbReference type="InterPro" id="IPR036505">
    <property type="entry name" value="Amidase/PGRP_sf"/>
</dbReference>